<sequence length="103" mass="11718">MRAPGREGSVTKRDRLSAPELLFITIDRSEQLIQQPIAARAGFRLLEKIVNTHESLFIALKCGDLAQSQTFGSFLFVHWTIPVHTSIFYGRNSYTYECIIDTN</sequence>
<name>A0A1S7LM27_MAGMO</name>
<protein>
    <submittedName>
        <fullName evidence="1">Uncharacterized protein</fullName>
    </submittedName>
</protein>
<gene>
    <name evidence="1" type="ORF">MAGMO_3816</name>
</gene>
<evidence type="ECO:0000313" key="1">
    <source>
        <dbReference type="EMBL" id="CRH07945.1"/>
    </source>
</evidence>
<dbReference type="AlphaFoldDB" id="A0A1S7LM27"/>
<dbReference type="EMBL" id="LO017727">
    <property type="protein sequence ID" value="CRH07945.1"/>
    <property type="molecule type" value="Genomic_DNA"/>
</dbReference>
<proteinExistence type="predicted"/>
<reference evidence="1" key="1">
    <citation type="submission" date="2015-04" db="EMBL/GenBank/DDBJ databases">
        <authorList>
            <person name="Syromyatnikov M.Y."/>
            <person name="Popov V.N."/>
        </authorList>
    </citation>
    <scope>NUCLEOTIDE SEQUENCE</scope>
    <source>
        <strain evidence="1">MO-1</strain>
    </source>
</reference>
<organism evidence="1">
    <name type="scientific">Magnetococcus massalia (strain MO-1)</name>
    <dbReference type="NCBI Taxonomy" id="451514"/>
    <lineage>
        <taxon>Bacteria</taxon>
        <taxon>Pseudomonadati</taxon>
        <taxon>Pseudomonadota</taxon>
        <taxon>Magnetococcia</taxon>
        <taxon>Magnetococcales</taxon>
        <taxon>Magnetococcaceae</taxon>
        <taxon>Magnetococcus</taxon>
    </lineage>
</organism>
<accession>A0A1S7LM27</accession>